<evidence type="ECO:0000313" key="3">
    <source>
        <dbReference type="Proteomes" id="UP001312865"/>
    </source>
</evidence>
<dbReference type="EMBL" id="JBBAXC010000010">
    <property type="protein sequence ID" value="MEI5908066.1"/>
    <property type="molecule type" value="Genomic_DNA"/>
</dbReference>
<name>A0ABU8HFW2_9BACI</name>
<organism evidence="2 3">
    <name type="scientific">Bacillus spongiae</name>
    <dbReference type="NCBI Taxonomy" id="2683610"/>
    <lineage>
        <taxon>Bacteria</taxon>
        <taxon>Bacillati</taxon>
        <taxon>Bacillota</taxon>
        <taxon>Bacilli</taxon>
        <taxon>Bacillales</taxon>
        <taxon>Bacillaceae</taxon>
        <taxon>Bacillus</taxon>
    </lineage>
</organism>
<proteinExistence type="predicted"/>
<comment type="caution">
    <text evidence="2">The sequence shown here is derived from an EMBL/GenBank/DDBJ whole genome shotgun (WGS) entry which is preliminary data.</text>
</comment>
<gene>
    <name evidence="2" type="ORF">WAK64_13480</name>
</gene>
<dbReference type="InterPro" id="IPR016181">
    <property type="entry name" value="Acyl_CoA_acyltransferase"/>
</dbReference>
<dbReference type="PANTHER" id="PTHR43792">
    <property type="entry name" value="GNAT FAMILY, PUTATIVE (AFU_ORTHOLOGUE AFUA_3G00765)-RELATED-RELATED"/>
    <property type="match status" value="1"/>
</dbReference>
<dbReference type="PROSITE" id="PS51186">
    <property type="entry name" value="GNAT"/>
    <property type="match status" value="1"/>
</dbReference>
<keyword evidence="3" id="KW-1185">Reference proteome</keyword>
<dbReference type="Pfam" id="PF13302">
    <property type="entry name" value="Acetyltransf_3"/>
    <property type="match status" value="1"/>
</dbReference>
<reference evidence="2 3" key="1">
    <citation type="journal article" date="2018" name="J. Microbiol.">
        <title>Bacillus spongiae sp. nov., isolated from sponge of Jeju Island.</title>
        <authorList>
            <person name="Lee G.E."/>
            <person name="Im W.T."/>
            <person name="Park J.S."/>
        </authorList>
    </citation>
    <scope>NUCLEOTIDE SEQUENCE [LARGE SCALE GENOMIC DNA]</scope>
    <source>
        <strain evidence="2 3">135PIL107-10</strain>
    </source>
</reference>
<dbReference type="PANTHER" id="PTHR43792:SF1">
    <property type="entry name" value="N-ACETYLTRANSFERASE DOMAIN-CONTAINING PROTEIN"/>
    <property type="match status" value="1"/>
</dbReference>
<feature type="domain" description="N-acetyltransferase" evidence="1">
    <location>
        <begin position="8"/>
        <end position="168"/>
    </location>
</feature>
<dbReference type="SUPFAM" id="SSF55729">
    <property type="entry name" value="Acyl-CoA N-acyltransferases (Nat)"/>
    <property type="match status" value="1"/>
</dbReference>
<evidence type="ECO:0000259" key="1">
    <source>
        <dbReference type="PROSITE" id="PS51186"/>
    </source>
</evidence>
<evidence type="ECO:0000313" key="2">
    <source>
        <dbReference type="EMBL" id="MEI5908066.1"/>
    </source>
</evidence>
<protein>
    <submittedName>
        <fullName evidence="2">GNAT family N-acetyltransferase</fullName>
    </submittedName>
</protein>
<dbReference type="InterPro" id="IPR000182">
    <property type="entry name" value="GNAT_dom"/>
</dbReference>
<dbReference type="InterPro" id="IPR051531">
    <property type="entry name" value="N-acetyltransferase"/>
</dbReference>
<sequence length="168" mass="19168">MRIISQRLQFRKYNEEDINFLFSLLSDPEMVRYIGEGKTRDKEGTKKFLDWIYSTYKVGTGLGLMVLEEKENNNPIGHAGLVPQTVDGAEELEIGYWISRKYWGKGYATEAAKSLMDYGYSNLGKRKFIALIQPDNEASKKVANKLEMKLEKKVILGGQSVHVHSISK</sequence>
<dbReference type="RefSeq" id="WP_336587505.1">
    <property type="nucleotide sequence ID" value="NZ_JBBAXC010000010.1"/>
</dbReference>
<dbReference type="Gene3D" id="3.40.630.30">
    <property type="match status" value="1"/>
</dbReference>
<dbReference type="Proteomes" id="UP001312865">
    <property type="component" value="Unassembled WGS sequence"/>
</dbReference>
<accession>A0ABU8HFW2</accession>